<sequence>MDDNSFRPRLRGQFDLTLKFEHIIFYLVPSCIVVFMTGLYVKRALSLRERLVRPGALLWIKSAVALALVGVQVANAVLWGKSALSTQVAVAAAAMSAVSAVCVAILTFAGHIYYLRSLSFLGFYLSLSIVLDVAATLTYFNRTGLETIARLHIAVPCLKAALVVLEELPKRSLFRSEALRSQSISQEVMAGFWNRSVMVWANFLLLHGYRGEINQSSMPSLGPDYDSEVLHEAFMHQWESRSKSAKHALMMACLRTVPWSFVYIILPRLLSIGFDFAQPFLLQSVVNEVSHEAPPAKNIMRGLILATVIVYSCRAMAKTWYSVMRNQISVSIRAILISAVYHKSLRLSAEQLEKSAAVTLVTADVSGVASLVSLSYDTWGRGIEVGLGVAVLGIYAGAATIFTAIPVIGTTVASVYVGRRLMTTRTAWNENIETRVATTSNVLAQIKEAKMLGLTPILSQRIQKQFEREVELVMISRKYYAMTMGISAIAELLTPVLVVAAIIFWTRASEPITASRIFTTLALVALVTNPLYFLIHSVGSWGGGFACLKRLQDYLNLPETEDPREFAIQEESTVNEKSALGTVYPAPSAPGAEDTKIISAASSGFAVQFDQVSFVADTISILRDISLKIKTGDRAAFFGPVGCGKSTVLRSILGEARPTSGKVILATRSVAYCSQVPWVQNDTIQNNILGGKPYNETLYNKVVYACALDSDIARLPEKDQTQAGSEGGNLSGGQKQRVSLARTLYDEAEILILDDVFSALDAKTSATIRARLFSEGDLLSAGKTTVIMATSMRSHLVHADVSYEMQSGGTAALSLEHEKERELARERQQLSDNSTASEVDSASEYTKERDSDWDTPEVTPLQTDALRDSLTTLKYGDLTIYKYFLRPAGLVNVVFWLATVGTASVIDRIPPIFARIWMERNPHSHFYFIGFAVLSAMAPVLYFCAPFIYYRFVITKCAPVLHRTLLYAASFATFEFLAGEDAGTLLNRFTQDIQMATQQLPVAITPVVWGMYSLIIDVGVISAGATYALPIIPFFFAVVFLIQHFYLRTSRQVRLVELDSSKSLLRHLTESGTGVEYIRAFKWQEKFTVQLHRVLDQTQKPYYYLQAIQQWLTVVMDFITAGSAVVVVSLALNYKGASSASAVGLSLLTLVSFSDFTGATVRWFVVMENMFGAVARIREFAKSTPQESDDGTSSLPERWSAAGKVEFCSISASYKSDTEKPHQALDNVSLTIQPGQTVGLVGRTGSGKSSMLLVLLRLLEYSGNIYIDGRELRTIPRNELRSRITTITQAGLALKASVRFNMNPFAETEDSSADERMIEILQRVGLWEHIEKRGGLEALMGTMKFSVGERQLFQMARAILHKENTGSSLFLMDEGTSSIDEATEKRIYGLTKESFAGCTKIIISHREGVLADTDVVLNMSDGRGELGAPAKREVVESKVEEISANS</sequence>
<keyword evidence="2" id="KW-1185">Reference proteome</keyword>
<reference evidence="1" key="1">
    <citation type="submission" date="2022-07" db="EMBL/GenBank/DDBJ databases">
        <title>Genome Sequence of Lecanicillium saksenae.</title>
        <authorList>
            <person name="Buettner E."/>
        </authorList>
    </citation>
    <scope>NUCLEOTIDE SEQUENCE</scope>
    <source>
        <strain evidence="1">VT-O1</strain>
    </source>
</reference>
<name>A0ACC1R481_9HYPO</name>
<organism evidence="1 2">
    <name type="scientific">Lecanicillium saksenae</name>
    <dbReference type="NCBI Taxonomy" id="468837"/>
    <lineage>
        <taxon>Eukaryota</taxon>
        <taxon>Fungi</taxon>
        <taxon>Dikarya</taxon>
        <taxon>Ascomycota</taxon>
        <taxon>Pezizomycotina</taxon>
        <taxon>Sordariomycetes</taxon>
        <taxon>Hypocreomycetidae</taxon>
        <taxon>Hypocreales</taxon>
        <taxon>Cordycipitaceae</taxon>
        <taxon>Lecanicillium</taxon>
    </lineage>
</organism>
<dbReference type="EMBL" id="JANAKD010000096">
    <property type="protein sequence ID" value="KAJ3497677.1"/>
    <property type="molecule type" value="Genomic_DNA"/>
</dbReference>
<accession>A0ACC1R481</accession>
<gene>
    <name evidence="1" type="ORF">NLG97_g1716</name>
</gene>
<dbReference type="Proteomes" id="UP001148737">
    <property type="component" value="Unassembled WGS sequence"/>
</dbReference>
<evidence type="ECO:0000313" key="1">
    <source>
        <dbReference type="EMBL" id="KAJ3497677.1"/>
    </source>
</evidence>
<proteinExistence type="predicted"/>
<comment type="caution">
    <text evidence="1">The sequence shown here is derived from an EMBL/GenBank/DDBJ whole genome shotgun (WGS) entry which is preliminary data.</text>
</comment>
<evidence type="ECO:0000313" key="2">
    <source>
        <dbReference type="Proteomes" id="UP001148737"/>
    </source>
</evidence>
<protein>
    <submittedName>
        <fullName evidence="1">Uncharacterized protein</fullName>
    </submittedName>
</protein>